<dbReference type="OrthoDB" id="5370059at2759"/>
<sequence length="256" mass="27983">MNLTKLWITGINESGQLGDGNDYNVANSKPVLLRGRVKCIGCGGSRSLVCVGRVVAIKEEGGATYQLQEVTELLVTGRNQYGELGIGSKSNQHIFTAIPLFSNIPVRMIACGEFHTMILTQDERVLSCGWNRWGQLGMGDIMDRESFSPVTEVSDPFMISCGAGFSLLLCGRGEVFSCGNNMSGQLGLGFVGTGRYPFFQGDFAQDRSEFSSYCSRFTKVVNFSSTEVTLRFVFGRLKFSAIRSEVSAAVVCMRLH</sequence>
<dbReference type="Proteomes" id="UP000011087">
    <property type="component" value="Unassembled WGS sequence"/>
</dbReference>
<dbReference type="PANTHER" id="PTHR22872">
    <property type="entry name" value="BTK-BINDING PROTEIN-RELATED"/>
    <property type="match status" value="1"/>
</dbReference>
<organism evidence="3">
    <name type="scientific">Guillardia theta (strain CCMP2712)</name>
    <name type="common">Cryptophyte</name>
    <dbReference type="NCBI Taxonomy" id="905079"/>
    <lineage>
        <taxon>Eukaryota</taxon>
        <taxon>Cryptophyceae</taxon>
        <taxon>Pyrenomonadales</taxon>
        <taxon>Geminigeraceae</taxon>
        <taxon>Guillardia</taxon>
    </lineage>
</organism>
<dbReference type="GeneID" id="17309388"/>
<dbReference type="KEGG" id="gtt:GUITHDRAFT_65247"/>
<dbReference type="eggNOG" id="KOG1426">
    <property type="taxonomic scope" value="Eukaryota"/>
</dbReference>
<reference evidence="3 5" key="1">
    <citation type="journal article" date="2012" name="Nature">
        <title>Algal genomes reveal evolutionary mosaicism and the fate of nucleomorphs.</title>
        <authorList>
            <consortium name="DOE Joint Genome Institute"/>
            <person name="Curtis B.A."/>
            <person name="Tanifuji G."/>
            <person name="Burki F."/>
            <person name="Gruber A."/>
            <person name="Irimia M."/>
            <person name="Maruyama S."/>
            <person name="Arias M.C."/>
            <person name="Ball S.G."/>
            <person name="Gile G.H."/>
            <person name="Hirakawa Y."/>
            <person name="Hopkins J.F."/>
            <person name="Kuo A."/>
            <person name="Rensing S.A."/>
            <person name="Schmutz J."/>
            <person name="Symeonidi A."/>
            <person name="Elias M."/>
            <person name="Eveleigh R.J."/>
            <person name="Herman E.K."/>
            <person name="Klute M.J."/>
            <person name="Nakayama T."/>
            <person name="Obornik M."/>
            <person name="Reyes-Prieto A."/>
            <person name="Armbrust E.V."/>
            <person name="Aves S.J."/>
            <person name="Beiko R.G."/>
            <person name="Coutinho P."/>
            <person name="Dacks J.B."/>
            <person name="Durnford D.G."/>
            <person name="Fast N.M."/>
            <person name="Green B.R."/>
            <person name="Grisdale C.J."/>
            <person name="Hempel F."/>
            <person name="Henrissat B."/>
            <person name="Hoppner M.P."/>
            <person name="Ishida K."/>
            <person name="Kim E."/>
            <person name="Koreny L."/>
            <person name="Kroth P.G."/>
            <person name="Liu Y."/>
            <person name="Malik S.B."/>
            <person name="Maier U.G."/>
            <person name="McRose D."/>
            <person name="Mock T."/>
            <person name="Neilson J.A."/>
            <person name="Onodera N.T."/>
            <person name="Poole A.M."/>
            <person name="Pritham E.J."/>
            <person name="Richards T.A."/>
            <person name="Rocap G."/>
            <person name="Roy S.W."/>
            <person name="Sarai C."/>
            <person name="Schaack S."/>
            <person name="Shirato S."/>
            <person name="Slamovits C.H."/>
            <person name="Spencer D.F."/>
            <person name="Suzuki S."/>
            <person name="Worden A.Z."/>
            <person name="Zauner S."/>
            <person name="Barry K."/>
            <person name="Bell C."/>
            <person name="Bharti A.K."/>
            <person name="Crow J.A."/>
            <person name="Grimwood J."/>
            <person name="Kramer R."/>
            <person name="Lindquist E."/>
            <person name="Lucas S."/>
            <person name="Salamov A."/>
            <person name="McFadden G.I."/>
            <person name="Lane C.E."/>
            <person name="Keeling P.J."/>
            <person name="Gray M.W."/>
            <person name="Grigoriev I.V."/>
            <person name="Archibald J.M."/>
        </authorList>
    </citation>
    <scope>NUCLEOTIDE SEQUENCE</scope>
    <source>
        <strain evidence="3 5">CCMP2712</strain>
    </source>
</reference>
<dbReference type="STRING" id="905079.L1JVI8"/>
<evidence type="ECO:0000313" key="5">
    <source>
        <dbReference type="Proteomes" id="UP000011087"/>
    </source>
</evidence>
<evidence type="ECO:0000256" key="1">
    <source>
        <dbReference type="ARBA" id="ARBA00022737"/>
    </source>
</evidence>
<evidence type="ECO:0000313" key="3">
    <source>
        <dbReference type="EMBL" id="EKX52601.1"/>
    </source>
</evidence>
<gene>
    <name evidence="3" type="ORF">GUITHDRAFT_65247</name>
</gene>
<dbReference type="Gene3D" id="2.130.10.30">
    <property type="entry name" value="Regulator of chromosome condensation 1/beta-lactamase-inhibitor protein II"/>
    <property type="match status" value="1"/>
</dbReference>
<feature type="repeat" description="RCC1" evidence="2">
    <location>
        <begin position="71"/>
        <end position="122"/>
    </location>
</feature>
<dbReference type="Pfam" id="PF00415">
    <property type="entry name" value="RCC1"/>
    <property type="match status" value="2"/>
</dbReference>
<dbReference type="RefSeq" id="XP_005839581.1">
    <property type="nucleotide sequence ID" value="XM_005839524.1"/>
</dbReference>
<dbReference type="EMBL" id="JH992972">
    <property type="protein sequence ID" value="EKX52601.1"/>
    <property type="molecule type" value="Genomic_DNA"/>
</dbReference>
<protein>
    <submittedName>
        <fullName evidence="3 4">Uncharacterized protein</fullName>
    </submittedName>
</protein>
<dbReference type="InterPro" id="IPR009091">
    <property type="entry name" value="RCC1/BLIP-II"/>
</dbReference>
<dbReference type="InterPro" id="IPR000408">
    <property type="entry name" value="Reg_chr_condens"/>
</dbReference>
<dbReference type="PROSITE" id="PS50012">
    <property type="entry name" value="RCC1_3"/>
    <property type="match status" value="1"/>
</dbReference>
<dbReference type="PaxDb" id="55529-EKX52601"/>
<keyword evidence="5" id="KW-1185">Reference proteome</keyword>
<proteinExistence type="predicted"/>
<dbReference type="EnsemblProtists" id="EKX52601">
    <property type="protein sequence ID" value="EKX52601"/>
    <property type="gene ID" value="GUITHDRAFT_65247"/>
</dbReference>
<accession>L1JVI8</accession>
<reference evidence="4" key="3">
    <citation type="submission" date="2015-06" db="UniProtKB">
        <authorList>
            <consortium name="EnsemblProtists"/>
        </authorList>
    </citation>
    <scope>IDENTIFICATION</scope>
</reference>
<dbReference type="AlphaFoldDB" id="L1JVI8"/>
<dbReference type="SUPFAM" id="SSF50985">
    <property type="entry name" value="RCC1/BLIP-II"/>
    <property type="match status" value="1"/>
</dbReference>
<name>L1JVI8_GUITC</name>
<dbReference type="PRINTS" id="PR00633">
    <property type="entry name" value="RCCNDNSATION"/>
</dbReference>
<evidence type="ECO:0000256" key="2">
    <source>
        <dbReference type="PROSITE-ProRule" id="PRU00235"/>
    </source>
</evidence>
<dbReference type="HOGENOM" id="CLU_1087576_0_0_1"/>
<dbReference type="InterPro" id="IPR051625">
    <property type="entry name" value="Signaling_Regulatory_Domain"/>
</dbReference>
<reference evidence="5" key="2">
    <citation type="submission" date="2012-11" db="EMBL/GenBank/DDBJ databases">
        <authorList>
            <person name="Kuo A."/>
            <person name="Curtis B.A."/>
            <person name="Tanifuji G."/>
            <person name="Burki F."/>
            <person name="Gruber A."/>
            <person name="Irimia M."/>
            <person name="Maruyama S."/>
            <person name="Arias M.C."/>
            <person name="Ball S.G."/>
            <person name="Gile G.H."/>
            <person name="Hirakawa Y."/>
            <person name="Hopkins J.F."/>
            <person name="Rensing S.A."/>
            <person name="Schmutz J."/>
            <person name="Symeonidi A."/>
            <person name="Elias M."/>
            <person name="Eveleigh R.J."/>
            <person name="Herman E.K."/>
            <person name="Klute M.J."/>
            <person name="Nakayama T."/>
            <person name="Obornik M."/>
            <person name="Reyes-Prieto A."/>
            <person name="Armbrust E.V."/>
            <person name="Aves S.J."/>
            <person name="Beiko R.G."/>
            <person name="Coutinho P."/>
            <person name="Dacks J.B."/>
            <person name="Durnford D.G."/>
            <person name="Fast N.M."/>
            <person name="Green B.R."/>
            <person name="Grisdale C."/>
            <person name="Hempe F."/>
            <person name="Henrissat B."/>
            <person name="Hoppner M.P."/>
            <person name="Ishida K.-I."/>
            <person name="Kim E."/>
            <person name="Koreny L."/>
            <person name="Kroth P.G."/>
            <person name="Liu Y."/>
            <person name="Malik S.-B."/>
            <person name="Maier U.G."/>
            <person name="McRose D."/>
            <person name="Mock T."/>
            <person name="Neilson J.A."/>
            <person name="Onodera N.T."/>
            <person name="Poole A.M."/>
            <person name="Pritham E.J."/>
            <person name="Richards T.A."/>
            <person name="Rocap G."/>
            <person name="Roy S.W."/>
            <person name="Sarai C."/>
            <person name="Schaack S."/>
            <person name="Shirato S."/>
            <person name="Slamovits C.H."/>
            <person name="Spencer D.F."/>
            <person name="Suzuki S."/>
            <person name="Worden A.Z."/>
            <person name="Zauner S."/>
            <person name="Barry K."/>
            <person name="Bell C."/>
            <person name="Bharti A.K."/>
            <person name="Crow J.A."/>
            <person name="Grimwood J."/>
            <person name="Kramer R."/>
            <person name="Lindquist E."/>
            <person name="Lucas S."/>
            <person name="Salamov A."/>
            <person name="McFadden G.I."/>
            <person name="Lane C.E."/>
            <person name="Keeling P.J."/>
            <person name="Gray M.W."/>
            <person name="Grigoriev I.V."/>
            <person name="Archibald J.M."/>
        </authorList>
    </citation>
    <scope>NUCLEOTIDE SEQUENCE</scope>
    <source>
        <strain evidence="5">CCMP2712</strain>
    </source>
</reference>
<evidence type="ECO:0000313" key="4">
    <source>
        <dbReference type="EnsemblProtists" id="EKX52601"/>
    </source>
</evidence>
<keyword evidence="1" id="KW-0677">Repeat</keyword>